<dbReference type="PANTHER" id="PTHR47784:SF9">
    <property type="entry name" value="ZN(II)2CYS6 TRANSCRIPTION FACTOR (EUROFUNG)"/>
    <property type="match status" value="1"/>
</dbReference>
<gene>
    <name evidence="1" type="ORF">H2201_005977</name>
</gene>
<accession>A0ABQ9NP39</accession>
<dbReference type="Proteomes" id="UP001172684">
    <property type="component" value="Unassembled WGS sequence"/>
</dbReference>
<dbReference type="InterPro" id="IPR053157">
    <property type="entry name" value="Sterol_Uptake_Regulator"/>
</dbReference>
<keyword evidence="2" id="KW-1185">Reference proteome</keyword>
<organism evidence="1 2">
    <name type="scientific">Coniosporium apollinis</name>
    <dbReference type="NCBI Taxonomy" id="61459"/>
    <lineage>
        <taxon>Eukaryota</taxon>
        <taxon>Fungi</taxon>
        <taxon>Dikarya</taxon>
        <taxon>Ascomycota</taxon>
        <taxon>Pezizomycotina</taxon>
        <taxon>Dothideomycetes</taxon>
        <taxon>Dothideomycetes incertae sedis</taxon>
        <taxon>Coniosporium</taxon>
    </lineage>
</organism>
<name>A0ABQ9NP39_9PEZI</name>
<protein>
    <submittedName>
        <fullName evidence="1">Uncharacterized protein</fullName>
    </submittedName>
</protein>
<dbReference type="PANTHER" id="PTHR47784">
    <property type="entry name" value="STEROL UPTAKE CONTROL PROTEIN 2"/>
    <property type="match status" value="1"/>
</dbReference>
<evidence type="ECO:0000313" key="2">
    <source>
        <dbReference type="Proteomes" id="UP001172684"/>
    </source>
</evidence>
<comment type="caution">
    <text evidence="1">The sequence shown here is derived from an EMBL/GenBank/DDBJ whole genome shotgun (WGS) entry which is preliminary data.</text>
</comment>
<dbReference type="EMBL" id="JAPDRL010000048">
    <property type="protein sequence ID" value="KAJ9662693.1"/>
    <property type="molecule type" value="Genomic_DNA"/>
</dbReference>
<reference evidence="1" key="1">
    <citation type="submission" date="2022-10" db="EMBL/GenBank/DDBJ databases">
        <title>Culturing micro-colonial fungi from biological soil crusts in the Mojave desert and describing Neophaeococcomyces mojavensis, and introducing the new genera and species Taxawa tesnikishii.</title>
        <authorList>
            <person name="Kurbessoian T."/>
            <person name="Stajich J.E."/>
        </authorList>
    </citation>
    <scope>NUCLEOTIDE SEQUENCE</scope>
    <source>
        <strain evidence="1">TK_1</strain>
    </source>
</reference>
<sequence length="309" mass="34870">MVIEAINDSLGYRTTDTLHHVFDDADLQKLHHFQTITVCTLATSSISRVYQAEIVKLACSHPYLLHAVLTIAEMHCRYASSDRASPAELYHWQKTTSLFNQKLAHPIKPEDADAVFATSTLLNGISMASIETDQYLDAWPLKSNSYDLQWLRMQGGIKLMVLAAQPWRKGSIFESLSFESDDDLSTFTDTRPGIAGIPAPFVNLCDLSVLSTVENNPYHAQVRMLCPLLSMECTRETLMEHLNFIAEMRPEFLELLQQRDARALLILGYCRVHGNLLFLGYVRRLQDTRAPGSPCPSMWISSHPTRGQI</sequence>
<evidence type="ECO:0000313" key="1">
    <source>
        <dbReference type="EMBL" id="KAJ9662693.1"/>
    </source>
</evidence>
<proteinExistence type="predicted"/>